<dbReference type="AlphaFoldDB" id="A0A8H3H9V5"/>
<proteinExistence type="predicted"/>
<reference evidence="1" key="1">
    <citation type="submission" date="2021-01" db="EMBL/GenBank/DDBJ databases">
        <authorList>
            <person name="Kaushik A."/>
        </authorList>
    </citation>
    <scope>NUCLEOTIDE SEQUENCE</scope>
    <source>
        <strain evidence="1">AG6-10EEA</strain>
    </source>
</reference>
<evidence type="ECO:0000313" key="1">
    <source>
        <dbReference type="EMBL" id="CAE6510413.1"/>
    </source>
</evidence>
<comment type="caution">
    <text evidence="1">The sequence shown here is derived from an EMBL/GenBank/DDBJ whole genome shotgun (WGS) entry which is preliminary data.</text>
</comment>
<name>A0A8H3H9V5_9AGAM</name>
<sequence length="302" mass="33139">MRSPEDFERDDGIDDAGSSSDVTARMELLGEALRLMQIYPATKDVFRFLVLMSFLSTSASSTSEHPATAFELVARLFNTTMIHPIYQTHFKHNVEYNALESSTSGYPNRPEPGTKAMVLSSLVALVFRPREKRGYKCASTDTEQIPYPQFPPTALPGPCILRLFSAGEIRPNVQPQLGFTIKTTLSQQTRTFSSFRSQSTLPLANSPSRFNISSTHILNTTLSSRVIRLVHNLGPRYTETLRTGLEMYFTYEAAMAPNVHLFASAGTTNLGSGLATGLEIGLGEALVCAPAVCIDRTTTSRG</sequence>
<dbReference type="EMBL" id="CAJMXA010003673">
    <property type="protein sequence ID" value="CAE6510413.1"/>
    <property type="molecule type" value="Genomic_DNA"/>
</dbReference>
<organism evidence="1 2">
    <name type="scientific">Rhizoctonia solani</name>
    <dbReference type="NCBI Taxonomy" id="456999"/>
    <lineage>
        <taxon>Eukaryota</taxon>
        <taxon>Fungi</taxon>
        <taxon>Dikarya</taxon>
        <taxon>Basidiomycota</taxon>
        <taxon>Agaricomycotina</taxon>
        <taxon>Agaricomycetes</taxon>
        <taxon>Cantharellales</taxon>
        <taxon>Ceratobasidiaceae</taxon>
        <taxon>Rhizoctonia</taxon>
    </lineage>
</organism>
<evidence type="ECO:0000313" key="2">
    <source>
        <dbReference type="Proteomes" id="UP000663853"/>
    </source>
</evidence>
<protein>
    <submittedName>
        <fullName evidence="1">Uncharacterized protein</fullName>
    </submittedName>
</protein>
<accession>A0A8H3H9V5</accession>
<dbReference type="Proteomes" id="UP000663853">
    <property type="component" value="Unassembled WGS sequence"/>
</dbReference>
<gene>
    <name evidence="1" type="ORF">RDB_LOCUS126708</name>
</gene>